<evidence type="ECO:0000256" key="1">
    <source>
        <dbReference type="SAM" id="MobiDB-lite"/>
    </source>
</evidence>
<evidence type="ECO:0000313" key="3">
    <source>
        <dbReference type="Proteomes" id="UP001523369"/>
    </source>
</evidence>
<dbReference type="RefSeq" id="WP_253239763.1">
    <property type="nucleotide sequence ID" value="NZ_JAMYJR010000027.1"/>
</dbReference>
<feature type="compositionally biased region" description="Low complexity" evidence="1">
    <location>
        <begin position="81"/>
        <end position="93"/>
    </location>
</feature>
<evidence type="ECO:0000313" key="2">
    <source>
        <dbReference type="EMBL" id="MCO8273684.1"/>
    </source>
</evidence>
<sequence>MTTDPAGLPWLIENSQTPSAKFASYSTGAWTGVPAPQPPDAVGLSLHGIAGTPGRPLMLAVGGADLPTTPRYVKGVVLEYGPGPSGESSSNPPDATVLAGS</sequence>
<dbReference type="EMBL" id="JAMYJR010000027">
    <property type="protein sequence ID" value="MCO8273684.1"/>
    <property type="molecule type" value="Genomic_DNA"/>
</dbReference>
<feature type="region of interest" description="Disordered" evidence="1">
    <location>
        <begin position="81"/>
        <end position="101"/>
    </location>
</feature>
<keyword evidence="3" id="KW-1185">Reference proteome</keyword>
<accession>A0ABT1DS70</accession>
<dbReference type="Proteomes" id="UP001523369">
    <property type="component" value="Unassembled WGS sequence"/>
</dbReference>
<reference evidence="2 3" key="1">
    <citation type="submission" date="2022-06" db="EMBL/GenBank/DDBJ databases">
        <title>New Species of the Genus Actinoplanes, ActinopZanes ferrugineus.</title>
        <authorList>
            <person name="Ding P."/>
        </authorList>
    </citation>
    <scope>NUCLEOTIDE SEQUENCE [LARGE SCALE GENOMIC DNA]</scope>
    <source>
        <strain evidence="2 3">TRM88003</strain>
    </source>
</reference>
<proteinExistence type="predicted"/>
<name>A0ABT1DS70_9ACTN</name>
<comment type="caution">
    <text evidence="2">The sequence shown here is derived from an EMBL/GenBank/DDBJ whole genome shotgun (WGS) entry which is preliminary data.</text>
</comment>
<gene>
    <name evidence="2" type="ORF">M1L60_24105</name>
</gene>
<organism evidence="2 3">
    <name type="scientific">Paractinoplanes aksuensis</name>
    <dbReference type="NCBI Taxonomy" id="2939490"/>
    <lineage>
        <taxon>Bacteria</taxon>
        <taxon>Bacillati</taxon>
        <taxon>Actinomycetota</taxon>
        <taxon>Actinomycetes</taxon>
        <taxon>Micromonosporales</taxon>
        <taxon>Micromonosporaceae</taxon>
        <taxon>Paractinoplanes</taxon>
    </lineage>
</organism>
<protein>
    <submittedName>
        <fullName evidence="2">Uncharacterized protein</fullName>
    </submittedName>
</protein>